<dbReference type="NCBIfam" id="TIGR02532">
    <property type="entry name" value="IV_pilin_GFxxxE"/>
    <property type="match status" value="1"/>
</dbReference>
<evidence type="ECO:0000256" key="1">
    <source>
        <dbReference type="SAM" id="Phobius"/>
    </source>
</evidence>
<dbReference type="Proteomes" id="UP000439591">
    <property type="component" value="Unassembled WGS sequence"/>
</dbReference>
<keyword evidence="1" id="KW-1133">Transmembrane helix</keyword>
<keyword evidence="4" id="KW-1185">Reference proteome</keyword>
<reference evidence="4 5" key="1">
    <citation type="submission" date="2019-11" db="EMBL/GenBank/DDBJ databases">
        <authorList>
            <person name="Holert J."/>
        </authorList>
    </citation>
    <scope>NUCLEOTIDE SEQUENCE [LARGE SCALE GENOMIC DNA]</scope>
    <source>
        <strain evidence="3">BC3_2A</strain>
        <strain evidence="2">SB11_1A</strain>
    </source>
</reference>
<dbReference type="EMBL" id="CACSIM010000006">
    <property type="protein sequence ID" value="CAA0117618.1"/>
    <property type="molecule type" value="Genomic_DNA"/>
</dbReference>
<keyword evidence="1" id="KW-0472">Membrane</keyword>
<sequence length="344" mass="36267">MVSIKQKLQHGFGLVELMISITLGLVLSAAVIQVFVASNTSSTLQQSLAQVQENARFGMRLLGEEIRMSGYMGCTSIGTVTVNNIATPAAAVDFGPATVFVGQNDLAEGNALGAIEGSDAVQIKRASTNFIRLDGSTTAGTGFLNINSNTLGFVQDDYVLVSDCLNADVFRITNTPAQSGVTTLNHENGAKNSASTLGKIYGLDAEVFGFETKNYFIRDTGRDTQAGNPIHALYVQQTVAGSGGVMSAATELVEGVEDMQISYGVDNSGDRSVDVYTTVVANWANVLSVKISLQMVGSEENVVGQTGSATAQSVTDVDGNVLVNNDGRLRQVFTNVFAIRNKVP</sequence>
<accession>A0A5S9QGA4</accession>
<proteinExistence type="predicted"/>
<protein>
    <recommendedName>
        <fullName evidence="6">Type IV pilus assembly protein PilW</fullName>
    </recommendedName>
</protein>
<dbReference type="AlphaFoldDB" id="A0A5S9QGA4"/>
<evidence type="ECO:0008006" key="6">
    <source>
        <dbReference type="Google" id="ProtNLM"/>
    </source>
</evidence>
<dbReference type="Pfam" id="PF07963">
    <property type="entry name" value="N_methyl"/>
    <property type="match status" value="1"/>
</dbReference>
<gene>
    <name evidence="2" type="ORF">IHBHHGIJ_03088</name>
    <name evidence="3" type="ORF">KFEGEMFD_03301</name>
</gene>
<dbReference type="InterPro" id="IPR032092">
    <property type="entry name" value="PilW"/>
</dbReference>
<keyword evidence="1" id="KW-0812">Transmembrane</keyword>
<dbReference type="RefSeq" id="WP_159269801.1">
    <property type="nucleotide sequence ID" value="NZ_CACSIK010000003.1"/>
</dbReference>
<dbReference type="EMBL" id="CACSIK010000003">
    <property type="protein sequence ID" value="CAA0109405.1"/>
    <property type="molecule type" value="Genomic_DNA"/>
</dbReference>
<evidence type="ECO:0000313" key="2">
    <source>
        <dbReference type="EMBL" id="CAA0109405.1"/>
    </source>
</evidence>
<dbReference type="Proteomes" id="UP000435877">
    <property type="component" value="Unassembled WGS sequence"/>
</dbReference>
<dbReference type="Pfam" id="PF16074">
    <property type="entry name" value="PilW"/>
    <property type="match status" value="1"/>
</dbReference>
<organism evidence="3 5">
    <name type="scientific">Zhongshania aliphaticivorans</name>
    <dbReference type="NCBI Taxonomy" id="1470434"/>
    <lineage>
        <taxon>Bacteria</taxon>
        <taxon>Pseudomonadati</taxon>
        <taxon>Pseudomonadota</taxon>
        <taxon>Gammaproteobacteria</taxon>
        <taxon>Cellvibrionales</taxon>
        <taxon>Spongiibacteraceae</taxon>
        <taxon>Zhongshania</taxon>
    </lineage>
</organism>
<evidence type="ECO:0000313" key="4">
    <source>
        <dbReference type="Proteomes" id="UP000435877"/>
    </source>
</evidence>
<evidence type="ECO:0000313" key="3">
    <source>
        <dbReference type="EMBL" id="CAA0117618.1"/>
    </source>
</evidence>
<name>A0A5S9QGA4_9GAMM</name>
<dbReference type="GO" id="GO:0043683">
    <property type="term" value="P:type IV pilus assembly"/>
    <property type="evidence" value="ECO:0007669"/>
    <property type="project" value="InterPro"/>
</dbReference>
<feature type="transmembrane region" description="Helical" evidence="1">
    <location>
        <begin position="12"/>
        <end position="36"/>
    </location>
</feature>
<dbReference type="OrthoDB" id="5296662at2"/>
<evidence type="ECO:0000313" key="5">
    <source>
        <dbReference type="Proteomes" id="UP000439591"/>
    </source>
</evidence>
<dbReference type="InterPro" id="IPR012902">
    <property type="entry name" value="N_methyl_site"/>
</dbReference>